<organism evidence="2 3">
    <name type="scientific">Stenotrophomonas oahuensis</name>
    <dbReference type="NCBI Taxonomy" id="3003271"/>
    <lineage>
        <taxon>Bacteria</taxon>
        <taxon>Pseudomonadati</taxon>
        <taxon>Pseudomonadota</taxon>
        <taxon>Gammaproteobacteria</taxon>
        <taxon>Lysobacterales</taxon>
        <taxon>Lysobacteraceae</taxon>
        <taxon>Stenotrophomonas</taxon>
    </lineage>
</organism>
<evidence type="ECO:0000256" key="1">
    <source>
        <dbReference type="SAM" id="SignalP"/>
    </source>
</evidence>
<name>A0ABY9YRY3_9GAMM</name>
<sequence>MRGSLFLAVALALGAGVVTAIPDADAQSRRAVRQTAEGSMVLTGQIDIGTEGQVEGFVLDDEGKVASDLAAFVNGQVLSWRFEPIVRDGAQVRARTYVSIRLVAKAGPDGRDVARIQAASFERYNPEATDSITKINMKPPVFPSRAVDMRGSGEVMLLIHVGRAGTVTDVVAEQVNLRVVGDESQMRRLRDSFAKASIAAARNWTFRLPTTGDYVDAGDWTVRVPVDFAYTDEKSGYGQWSVYIPGPRARAPWREQENIEEDLAGLLATGGVYMADAKDGPRLLTPLGG</sequence>
<proteinExistence type="predicted"/>
<evidence type="ECO:0000313" key="3">
    <source>
        <dbReference type="Proteomes" id="UP001302072"/>
    </source>
</evidence>
<dbReference type="Proteomes" id="UP001302072">
    <property type="component" value="Chromosome"/>
</dbReference>
<keyword evidence="3" id="KW-1185">Reference proteome</keyword>
<keyword evidence="1" id="KW-0732">Signal</keyword>
<protein>
    <submittedName>
        <fullName evidence="2">Energy transducer TonB</fullName>
    </submittedName>
</protein>
<feature type="chain" id="PRO_5045662929" evidence="1">
    <location>
        <begin position="21"/>
        <end position="289"/>
    </location>
</feature>
<accession>A0ABY9YRY3</accession>
<evidence type="ECO:0000313" key="2">
    <source>
        <dbReference type="EMBL" id="WNH53682.1"/>
    </source>
</evidence>
<feature type="signal peptide" evidence="1">
    <location>
        <begin position="1"/>
        <end position="20"/>
    </location>
</feature>
<dbReference type="RefSeq" id="WP_311192821.1">
    <property type="nucleotide sequence ID" value="NZ_CP115541.1"/>
</dbReference>
<dbReference type="EMBL" id="CP115541">
    <property type="protein sequence ID" value="WNH53682.1"/>
    <property type="molecule type" value="Genomic_DNA"/>
</dbReference>
<dbReference type="Gene3D" id="3.30.1150.10">
    <property type="match status" value="1"/>
</dbReference>
<dbReference type="SUPFAM" id="SSF74653">
    <property type="entry name" value="TolA/TonB C-terminal domain"/>
    <property type="match status" value="1"/>
</dbReference>
<reference evidence="2 3" key="1">
    <citation type="submission" date="2022-12" db="EMBL/GenBank/DDBJ databases">
        <title>Two new species, Stenotrophomonas aracearum and Stenotrophomonas oahuensis, isolated from Anthurium (Araceae family) in Hawaii.</title>
        <authorList>
            <person name="Chunag S.C."/>
            <person name="Dobhal S."/>
            <person name="Alvarez A."/>
            <person name="Arif M."/>
        </authorList>
    </citation>
    <scope>NUCLEOTIDE SEQUENCE [LARGE SCALE GENOMIC DNA]</scope>
    <source>
        <strain evidence="2 3">A5586</strain>
    </source>
</reference>
<gene>
    <name evidence="2" type="ORF">PDM29_05205</name>
</gene>